<evidence type="ECO:0000313" key="1">
    <source>
        <dbReference type="EMBL" id="GAW04050.1"/>
    </source>
</evidence>
<organism evidence="1 2">
    <name type="scientific">Lentinula edodes</name>
    <name type="common">Shiitake mushroom</name>
    <name type="synonym">Lentinus edodes</name>
    <dbReference type="NCBI Taxonomy" id="5353"/>
    <lineage>
        <taxon>Eukaryota</taxon>
        <taxon>Fungi</taxon>
        <taxon>Dikarya</taxon>
        <taxon>Basidiomycota</taxon>
        <taxon>Agaricomycotina</taxon>
        <taxon>Agaricomycetes</taxon>
        <taxon>Agaricomycetidae</taxon>
        <taxon>Agaricales</taxon>
        <taxon>Marasmiineae</taxon>
        <taxon>Omphalotaceae</taxon>
        <taxon>Lentinula</taxon>
    </lineage>
</organism>
<dbReference type="EMBL" id="BDGU01000175">
    <property type="protein sequence ID" value="GAW04050.1"/>
    <property type="molecule type" value="Genomic_DNA"/>
</dbReference>
<reference evidence="1 2" key="1">
    <citation type="submission" date="2016-08" db="EMBL/GenBank/DDBJ databases">
        <authorList>
            <consortium name="Lentinula edodes genome sequencing consortium"/>
            <person name="Sakamoto Y."/>
            <person name="Nakade K."/>
            <person name="Sato S."/>
            <person name="Yoshida Y."/>
            <person name="Miyazaki K."/>
            <person name="Natsume S."/>
            <person name="Konno N."/>
        </authorList>
    </citation>
    <scope>NUCLEOTIDE SEQUENCE [LARGE SCALE GENOMIC DNA]</scope>
    <source>
        <strain evidence="1 2">NBRC 111202</strain>
    </source>
</reference>
<dbReference type="STRING" id="5353.A0A1Q3EA00"/>
<dbReference type="PANTHER" id="PTHR35204">
    <property type="entry name" value="YALI0A21131P"/>
    <property type="match status" value="1"/>
</dbReference>
<protein>
    <submittedName>
        <fullName evidence="1">Protein</fullName>
    </submittedName>
</protein>
<name>A0A1Q3EA00_LENED</name>
<dbReference type="PANTHER" id="PTHR35204:SF1">
    <property type="entry name" value="ENTEROTOXIN"/>
    <property type="match status" value="1"/>
</dbReference>
<evidence type="ECO:0000313" key="2">
    <source>
        <dbReference type="Proteomes" id="UP000188533"/>
    </source>
</evidence>
<dbReference type="Proteomes" id="UP000188533">
    <property type="component" value="Unassembled WGS sequence"/>
</dbReference>
<gene>
    <name evidence="1" type="ORF">LENED_005815</name>
</gene>
<reference evidence="1 2" key="2">
    <citation type="submission" date="2017-02" db="EMBL/GenBank/DDBJ databases">
        <title>A genome survey and senescence transcriptome analysis in Lentinula edodes.</title>
        <authorList>
            <person name="Sakamoto Y."/>
            <person name="Nakade K."/>
            <person name="Sato S."/>
            <person name="Yoshida Y."/>
            <person name="Miyazaki K."/>
            <person name="Natsume S."/>
            <person name="Konno N."/>
        </authorList>
    </citation>
    <scope>NUCLEOTIDE SEQUENCE [LARGE SCALE GENOMIC DNA]</scope>
    <source>
        <strain evidence="1 2">NBRC 111202</strain>
    </source>
</reference>
<keyword evidence="2" id="KW-1185">Reference proteome</keyword>
<proteinExistence type="predicted"/>
<sequence>MRKVRGYAVALITLSLIPAYNRHRNVRSHCYASHIFDRNSLSLPTLCNSLDCYLTFFCTGITRTESVPLYPFLDYKRPANKPIFLSNLDSSFLSVFTVVRETTWGDWGPELDHMFYRCTGEQQWDINVPPFENITGHLIFQSVSSLLQHWPNTRYRNGHTIVPGWVPIGTILYHGRSDPNYPKGAEWTATDPEHSFQFCKRPCWHLTVVTTRPLKVLYFDGSSAVKMHGGSMDSQDILLWGGRKAEMVFSEEERLNQLCKWGREFEMDGFVRMEMNFEVMLCDFESGVETVSFIHLANSSPSDPKPPSTNNEAMSDGVEIETDSEMDVWSGGGLNPAVTIRNFELMHSSSQYNQYPGDTRVKLDLTRLLQ</sequence>
<dbReference type="InterPro" id="IPR038921">
    <property type="entry name" value="YOR389W-like"/>
</dbReference>
<accession>A0A1Q3EA00</accession>
<dbReference type="AlphaFoldDB" id="A0A1Q3EA00"/>
<comment type="caution">
    <text evidence="1">The sequence shown here is derived from an EMBL/GenBank/DDBJ whole genome shotgun (WGS) entry which is preliminary data.</text>
</comment>